<dbReference type="PANTHER" id="PTHR33154">
    <property type="entry name" value="TRANSCRIPTIONAL REGULATOR, ARSR FAMILY"/>
    <property type="match status" value="1"/>
</dbReference>
<dbReference type="GO" id="GO:0003677">
    <property type="term" value="F:DNA binding"/>
    <property type="evidence" value="ECO:0007669"/>
    <property type="project" value="UniProtKB-KW"/>
</dbReference>
<name>A0A9D2BD63_9FIRM</name>
<dbReference type="InterPro" id="IPR051081">
    <property type="entry name" value="HTH_MetalResp_TranReg"/>
</dbReference>
<reference evidence="5" key="1">
    <citation type="journal article" date="2021" name="PeerJ">
        <title>Extensive microbial diversity within the chicken gut microbiome revealed by metagenomics and culture.</title>
        <authorList>
            <person name="Gilroy R."/>
            <person name="Ravi A."/>
            <person name="Getino M."/>
            <person name="Pursley I."/>
            <person name="Horton D.L."/>
            <person name="Alikhan N.F."/>
            <person name="Baker D."/>
            <person name="Gharbi K."/>
            <person name="Hall N."/>
            <person name="Watson M."/>
            <person name="Adriaenssens E.M."/>
            <person name="Foster-Nyarko E."/>
            <person name="Jarju S."/>
            <person name="Secka A."/>
            <person name="Antonio M."/>
            <person name="Oren A."/>
            <person name="Chaudhuri R.R."/>
            <person name="La Ragione R."/>
            <person name="Hildebrand F."/>
            <person name="Pallen M.J."/>
        </authorList>
    </citation>
    <scope>NUCLEOTIDE SEQUENCE</scope>
    <source>
        <strain evidence="5">ChiSxjej3B15-1167</strain>
    </source>
</reference>
<dbReference type="NCBIfam" id="NF033788">
    <property type="entry name" value="HTH_metalloreg"/>
    <property type="match status" value="1"/>
</dbReference>
<feature type="domain" description="HTH arsR-type" evidence="4">
    <location>
        <begin position="1"/>
        <end position="90"/>
    </location>
</feature>
<dbReference type="Proteomes" id="UP000886805">
    <property type="component" value="Unassembled WGS sequence"/>
</dbReference>
<dbReference type="Gene3D" id="1.10.10.10">
    <property type="entry name" value="Winged helix-like DNA-binding domain superfamily/Winged helix DNA-binding domain"/>
    <property type="match status" value="1"/>
</dbReference>
<evidence type="ECO:0000313" key="5">
    <source>
        <dbReference type="EMBL" id="HIX71728.1"/>
    </source>
</evidence>
<evidence type="ECO:0000256" key="1">
    <source>
        <dbReference type="ARBA" id="ARBA00023015"/>
    </source>
</evidence>
<dbReference type="Pfam" id="PF01022">
    <property type="entry name" value="HTH_5"/>
    <property type="match status" value="1"/>
</dbReference>
<dbReference type="InterPro" id="IPR036390">
    <property type="entry name" value="WH_DNA-bd_sf"/>
</dbReference>
<keyword evidence="2" id="KW-0238">DNA-binding</keyword>
<reference evidence="5" key="2">
    <citation type="submission" date="2021-04" db="EMBL/GenBank/DDBJ databases">
        <authorList>
            <person name="Gilroy R."/>
        </authorList>
    </citation>
    <scope>NUCLEOTIDE SEQUENCE</scope>
    <source>
        <strain evidence="5">ChiSxjej3B15-1167</strain>
    </source>
</reference>
<dbReference type="GO" id="GO:0003700">
    <property type="term" value="F:DNA-binding transcription factor activity"/>
    <property type="evidence" value="ECO:0007669"/>
    <property type="project" value="InterPro"/>
</dbReference>
<dbReference type="InterPro" id="IPR001845">
    <property type="entry name" value="HTH_ArsR_DNA-bd_dom"/>
</dbReference>
<evidence type="ECO:0000313" key="6">
    <source>
        <dbReference type="Proteomes" id="UP000886805"/>
    </source>
</evidence>
<sequence>MSKKYIIQARIFKAMSDENRLKILELLHEREYNASELLAQMDFGQSTLSHHMRILLSAGIVQARKNGKWTYYSLRPEAYEEMSDWLRQYL</sequence>
<comment type="caution">
    <text evidence="5">The sequence shown here is derived from an EMBL/GenBank/DDBJ whole genome shotgun (WGS) entry which is preliminary data.</text>
</comment>
<dbReference type="SUPFAM" id="SSF46785">
    <property type="entry name" value="Winged helix' DNA-binding domain"/>
    <property type="match status" value="1"/>
</dbReference>
<protein>
    <submittedName>
        <fullName evidence="5">Metalloregulator ArsR/SmtB family transcription factor</fullName>
    </submittedName>
</protein>
<organism evidence="5 6">
    <name type="scientific">Candidatus Anaerobutyricum stercoripullorum</name>
    <dbReference type="NCBI Taxonomy" id="2838456"/>
    <lineage>
        <taxon>Bacteria</taxon>
        <taxon>Bacillati</taxon>
        <taxon>Bacillota</taxon>
        <taxon>Clostridia</taxon>
        <taxon>Lachnospirales</taxon>
        <taxon>Lachnospiraceae</taxon>
        <taxon>Anaerobutyricum</taxon>
    </lineage>
</organism>
<accession>A0A9D2BD63</accession>
<dbReference type="PROSITE" id="PS50987">
    <property type="entry name" value="HTH_ARSR_2"/>
    <property type="match status" value="1"/>
</dbReference>
<keyword evidence="1" id="KW-0805">Transcription regulation</keyword>
<keyword evidence="3" id="KW-0804">Transcription</keyword>
<evidence type="ECO:0000259" key="4">
    <source>
        <dbReference type="PROSITE" id="PS50987"/>
    </source>
</evidence>
<dbReference type="PANTHER" id="PTHR33154:SF33">
    <property type="entry name" value="TRANSCRIPTIONAL REPRESSOR SDPR"/>
    <property type="match status" value="1"/>
</dbReference>
<evidence type="ECO:0000256" key="2">
    <source>
        <dbReference type="ARBA" id="ARBA00023125"/>
    </source>
</evidence>
<dbReference type="SMART" id="SM00418">
    <property type="entry name" value="HTH_ARSR"/>
    <property type="match status" value="1"/>
</dbReference>
<evidence type="ECO:0000256" key="3">
    <source>
        <dbReference type="ARBA" id="ARBA00023163"/>
    </source>
</evidence>
<proteinExistence type="predicted"/>
<gene>
    <name evidence="5" type="ORF">H9849_01770</name>
</gene>
<dbReference type="EMBL" id="DXEQ01000048">
    <property type="protein sequence ID" value="HIX71728.1"/>
    <property type="molecule type" value="Genomic_DNA"/>
</dbReference>
<dbReference type="PRINTS" id="PR00778">
    <property type="entry name" value="HTHARSR"/>
</dbReference>
<dbReference type="AlphaFoldDB" id="A0A9D2BD63"/>
<dbReference type="InterPro" id="IPR036388">
    <property type="entry name" value="WH-like_DNA-bd_sf"/>
</dbReference>
<dbReference type="CDD" id="cd00090">
    <property type="entry name" value="HTH_ARSR"/>
    <property type="match status" value="1"/>
</dbReference>
<dbReference type="InterPro" id="IPR011991">
    <property type="entry name" value="ArsR-like_HTH"/>
</dbReference>